<gene>
    <name evidence="2" type="ORF">MFLAVUS_005789</name>
</gene>
<evidence type="ECO:0000313" key="2">
    <source>
        <dbReference type="EMBL" id="GAA5812338.1"/>
    </source>
</evidence>
<feature type="region of interest" description="Disordered" evidence="1">
    <location>
        <begin position="1"/>
        <end position="40"/>
    </location>
</feature>
<dbReference type="EMBL" id="BAABUK010000012">
    <property type="protein sequence ID" value="GAA5812338.1"/>
    <property type="molecule type" value="Genomic_DNA"/>
</dbReference>
<sequence>MTPIPSYTSFLHPLETGFPERRRQTSISSDISDQDFEPVKKCSSNGNNWNHLLSQFDSQPDLVKLIQSCKEEEEKRCQEENKMKLKEYQVWRQLQYIQEKKLASNYHEDFNLQLPPLALYK</sequence>
<keyword evidence="3" id="KW-1185">Reference proteome</keyword>
<dbReference type="Proteomes" id="UP001473302">
    <property type="component" value="Unassembled WGS sequence"/>
</dbReference>
<comment type="caution">
    <text evidence="2">The sequence shown here is derived from an EMBL/GenBank/DDBJ whole genome shotgun (WGS) entry which is preliminary data.</text>
</comment>
<evidence type="ECO:0000313" key="3">
    <source>
        <dbReference type="Proteomes" id="UP001473302"/>
    </source>
</evidence>
<protein>
    <submittedName>
        <fullName evidence="2">Uncharacterized protein</fullName>
    </submittedName>
</protein>
<name>A0ABP9YZR4_9FUNG</name>
<evidence type="ECO:0000256" key="1">
    <source>
        <dbReference type="SAM" id="MobiDB-lite"/>
    </source>
</evidence>
<proteinExistence type="predicted"/>
<accession>A0ABP9YZR4</accession>
<reference evidence="2 3" key="1">
    <citation type="submission" date="2024-04" db="EMBL/GenBank/DDBJ databases">
        <title>genome sequences of Mucor flavus KT1a and Helicostylum pulchrum KT1b strains isolated from the surface of a dry-aged beef.</title>
        <authorList>
            <person name="Toyotome T."/>
            <person name="Hosono M."/>
            <person name="Torimaru M."/>
            <person name="Fukuda K."/>
            <person name="Mikami N."/>
        </authorList>
    </citation>
    <scope>NUCLEOTIDE SEQUENCE [LARGE SCALE GENOMIC DNA]</scope>
    <source>
        <strain evidence="2 3">KT1a</strain>
    </source>
</reference>
<organism evidence="2 3">
    <name type="scientific">Mucor flavus</name>
    <dbReference type="NCBI Taxonomy" id="439312"/>
    <lineage>
        <taxon>Eukaryota</taxon>
        <taxon>Fungi</taxon>
        <taxon>Fungi incertae sedis</taxon>
        <taxon>Mucoromycota</taxon>
        <taxon>Mucoromycotina</taxon>
        <taxon>Mucoromycetes</taxon>
        <taxon>Mucorales</taxon>
        <taxon>Mucorineae</taxon>
        <taxon>Mucoraceae</taxon>
        <taxon>Mucor</taxon>
    </lineage>
</organism>